<dbReference type="PROSITE" id="PS50234">
    <property type="entry name" value="VWFA"/>
    <property type="match status" value="1"/>
</dbReference>
<feature type="domain" description="VWFA" evidence="2">
    <location>
        <begin position="290"/>
        <end position="465"/>
    </location>
</feature>
<evidence type="ECO:0000259" key="1">
    <source>
        <dbReference type="PROSITE" id="PS50041"/>
    </source>
</evidence>
<dbReference type="WBParaSite" id="ACRNAN_Path_564.g2118.t3">
    <property type="protein sequence ID" value="ACRNAN_Path_564.g2118.t3"/>
    <property type="gene ID" value="ACRNAN_Path_564.g2118"/>
</dbReference>
<reference evidence="5" key="1">
    <citation type="submission" date="2022-11" db="UniProtKB">
        <authorList>
            <consortium name="WormBaseParasite"/>
        </authorList>
    </citation>
    <scope>IDENTIFICATION</scope>
</reference>
<dbReference type="InterPro" id="IPR003609">
    <property type="entry name" value="Pan_app"/>
</dbReference>
<protein>
    <submittedName>
        <fullName evidence="5">C-type lectin domain-containing protein</fullName>
    </submittedName>
</protein>
<dbReference type="SUPFAM" id="SSF53300">
    <property type="entry name" value="vWA-like"/>
    <property type="match status" value="1"/>
</dbReference>
<evidence type="ECO:0000259" key="3">
    <source>
        <dbReference type="PROSITE" id="PS50948"/>
    </source>
</evidence>
<feature type="domain" description="C-type lectin" evidence="1">
    <location>
        <begin position="517"/>
        <end position="580"/>
    </location>
</feature>
<dbReference type="SUPFAM" id="SSF56436">
    <property type="entry name" value="C-type lectin-like"/>
    <property type="match status" value="1"/>
</dbReference>
<dbReference type="PROSITE" id="PS50041">
    <property type="entry name" value="C_TYPE_LECTIN_2"/>
    <property type="match status" value="1"/>
</dbReference>
<dbReference type="Gene3D" id="3.40.50.410">
    <property type="entry name" value="von Willebrand factor, type A domain"/>
    <property type="match status" value="1"/>
</dbReference>
<dbReference type="CDD" id="cd01099">
    <property type="entry name" value="PAN_AP_HGF"/>
    <property type="match status" value="2"/>
</dbReference>
<dbReference type="InterPro" id="IPR036465">
    <property type="entry name" value="vWFA_dom_sf"/>
</dbReference>
<keyword evidence="4" id="KW-1185">Reference proteome</keyword>
<dbReference type="Proteomes" id="UP000887540">
    <property type="component" value="Unplaced"/>
</dbReference>
<evidence type="ECO:0000259" key="2">
    <source>
        <dbReference type="PROSITE" id="PS50234"/>
    </source>
</evidence>
<dbReference type="InterPro" id="IPR016186">
    <property type="entry name" value="C-type_lectin-like/link_sf"/>
</dbReference>
<dbReference type="Gene3D" id="3.10.100.10">
    <property type="entry name" value="Mannose-Binding Protein A, subunit A"/>
    <property type="match status" value="1"/>
</dbReference>
<dbReference type="Pfam" id="PF00024">
    <property type="entry name" value="PAN_1"/>
    <property type="match status" value="2"/>
</dbReference>
<feature type="domain" description="Apple" evidence="3">
    <location>
        <begin position="71"/>
        <end position="160"/>
    </location>
</feature>
<dbReference type="InterPro" id="IPR016187">
    <property type="entry name" value="CTDL_fold"/>
</dbReference>
<evidence type="ECO:0000313" key="4">
    <source>
        <dbReference type="Proteomes" id="UP000887540"/>
    </source>
</evidence>
<sequence>MLIMFRESSECILNSKSKDEVDFIVSNELSFGVDFYDNECIFDTVLPNTNGVATHRAELQISDIIPGVRSCFTKYRHSSLVGYLDKILDNVTERECLSECWRCGENTQCFNQIDEMCKSVTYYGFRESSECILNSKSKDEVDSIVSNELSFGVDFYDNECIFDTVLPNTNGVATHRAELQISNIIPGVRSCFTKYRHSSLVGYLDKILDNVTERECLSECWRCGENTQCFSQIDEMCKSVTYYGTSKQCIMTSKTKRVNPGFFDATENLSDFFERRRDCTYENCEDLEIGLIFVLDGSDSSLAPDSFNRSLILVDKTITEIHETTEFWRLLIIQLGSIEPSVVEIPVSTFNTLDDMRNSLYSISWRNFSDGRQGESLLEVVQIVDQIKSNYDLDYSWVFFITNGLNFDKIDEFVQIKNRKEFTSFAIGVGDELNFPILEQLATSNDHLIHAQSPEMVAKQVSAKLCVNNGIVFQSKQTNDWDTTLQNFHENGIRRAIPLKNSALASQTFQLIKEEPVWLGLHRDEFGKMIWDNEAEISEYDQKLLNHLETGVDTGDCILWLQPKKWIQSKCSLKYRYVCNLKPLQTINEKLVQLVNKSTNLPETSLGSTTVSGVEELIPFGVSSATG</sequence>
<evidence type="ECO:0000313" key="5">
    <source>
        <dbReference type="WBParaSite" id="ACRNAN_Path_564.g2118.t3"/>
    </source>
</evidence>
<dbReference type="PROSITE" id="PS50948">
    <property type="entry name" value="PAN"/>
    <property type="match status" value="2"/>
</dbReference>
<dbReference type="SMART" id="SM00473">
    <property type="entry name" value="PAN_AP"/>
    <property type="match status" value="2"/>
</dbReference>
<name>A0A914C9W1_9BILA</name>
<dbReference type="AlphaFoldDB" id="A0A914C9W1"/>
<accession>A0A914C9W1</accession>
<dbReference type="InterPro" id="IPR001304">
    <property type="entry name" value="C-type_lectin-like"/>
</dbReference>
<organism evidence="4 5">
    <name type="scientific">Acrobeloides nanus</name>
    <dbReference type="NCBI Taxonomy" id="290746"/>
    <lineage>
        <taxon>Eukaryota</taxon>
        <taxon>Metazoa</taxon>
        <taxon>Ecdysozoa</taxon>
        <taxon>Nematoda</taxon>
        <taxon>Chromadorea</taxon>
        <taxon>Rhabditida</taxon>
        <taxon>Tylenchina</taxon>
        <taxon>Cephalobomorpha</taxon>
        <taxon>Cephaloboidea</taxon>
        <taxon>Cephalobidae</taxon>
        <taxon>Acrobeloides</taxon>
    </lineage>
</organism>
<proteinExistence type="predicted"/>
<feature type="domain" description="Apple" evidence="3">
    <location>
        <begin position="191"/>
        <end position="279"/>
    </location>
</feature>
<dbReference type="Pfam" id="PF00092">
    <property type="entry name" value="VWA"/>
    <property type="match status" value="1"/>
</dbReference>
<dbReference type="InterPro" id="IPR002035">
    <property type="entry name" value="VWF_A"/>
</dbReference>
<dbReference type="SUPFAM" id="SSF57414">
    <property type="entry name" value="Hairpin loop containing domain-like"/>
    <property type="match status" value="1"/>
</dbReference>
<dbReference type="Gene3D" id="3.50.4.10">
    <property type="entry name" value="Hepatocyte Growth Factor"/>
    <property type="match status" value="2"/>
</dbReference>